<feature type="chain" id="PRO_5008400959" description="DNA/RNA non-specific endonuclease/pyrophosphatase/phosphodiesterase domain-containing protein" evidence="4">
    <location>
        <begin position="21"/>
        <end position="399"/>
    </location>
</feature>
<feature type="signal peptide" evidence="4">
    <location>
        <begin position="1"/>
        <end position="20"/>
    </location>
</feature>
<dbReference type="GO" id="GO:0000014">
    <property type="term" value="F:single-stranded DNA endodeoxyribonuclease activity"/>
    <property type="evidence" value="ECO:0007669"/>
    <property type="project" value="TreeGrafter"/>
</dbReference>
<dbReference type="GO" id="GO:0005743">
    <property type="term" value="C:mitochondrial inner membrane"/>
    <property type="evidence" value="ECO:0007669"/>
    <property type="project" value="TreeGrafter"/>
</dbReference>
<evidence type="ECO:0000313" key="7">
    <source>
        <dbReference type="Proteomes" id="UP000091820"/>
    </source>
</evidence>
<keyword evidence="2" id="KW-0540">Nuclease</keyword>
<dbReference type="AlphaFoldDB" id="A0A1A9X2H7"/>
<dbReference type="GO" id="GO:0006309">
    <property type="term" value="P:apoptotic DNA fragmentation"/>
    <property type="evidence" value="ECO:0007669"/>
    <property type="project" value="TreeGrafter"/>
</dbReference>
<dbReference type="EnsemblMetazoa" id="GBRI041893-RA">
    <property type="protein sequence ID" value="GBRI041893-PA"/>
    <property type="gene ID" value="GBRI041893"/>
</dbReference>
<dbReference type="PANTHER" id="PTHR13966">
    <property type="entry name" value="ENDONUCLEASE RELATED"/>
    <property type="match status" value="1"/>
</dbReference>
<keyword evidence="7" id="KW-1185">Reference proteome</keyword>
<name>A0A1A9X2H7_9MUSC</name>
<dbReference type="VEuPathDB" id="VectorBase:GBRI041893"/>
<organism evidence="6 7">
    <name type="scientific">Glossina brevipalpis</name>
    <dbReference type="NCBI Taxonomy" id="37001"/>
    <lineage>
        <taxon>Eukaryota</taxon>
        <taxon>Metazoa</taxon>
        <taxon>Ecdysozoa</taxon>
        <taxon>Arthropoda</taxon>
        <taxon>Hexapoda</taxon>
        <taxon>Insecta</taxon>
        <taxon>Pterygota</taxon>
        <taxon>Neoptera</taxon>
        <taxon>Endopterygota</taxon>
        <taxon>Diptera</taxon>
        <taxon>Brachycera</taxon>
        <taxon>Muscomorpha</taxon>
        <taxon>Hippoboscoidea</taxon>
        <taxon>Glossinidae</taxon>
        <taxon>Glossina</taxon>
    </lineage>
</organism>
<dbReference type="Proteomes" id="UP000091820">
    <property type="component" value="Unassembled WGS sequence"/>
</dbReference>
<dbReference type="InterPro" id="IPR044925">
    <property type="entry name" value="His-Me_finger_sf"/>
</dbReference>
<evidence type="ECO:0000313" key="6">
    <source>
        <dbReference type="EnsemblMetazoa" id="GBRI041893-PA"/>
    </source>
</evidence>
<dbReference type="PANTHER" id="PTHR13966:SF17">
    <property type="entry name" value="ENDONUCLEASE-RELATED"/>
    <property type="match status" value="1"/>
</dbReference>
<dbReference type="GO" id="GO:0005634">
    <property type="term" value="C:nucleus"/>
    <property type="evidence" value="ECO:0007669"/>
    <property type="project" value="TreeGrafter"/>
</dbReference>
<dbReference type="GO" id="GO:0003676">
    <property type="term" value="F:nucleic acid binding"/>
    <property type="evidence" value="ECO:0007669"/>
    <property type="project" value="InterPro"/>
</dbReference>
<keyword evidence="3" id="KW-0378">Hydrolase</keyword>
<accession>A0A1A9X2H7</accession>
<dbReference type="SUPFAM" id="SSF54060">
    <property type="entry name" value="His-Me finger endonucleases"/>
    <property type="match status" value="1"/>
</dbReference>
<dbReference type="GO" id="GO:0004521">
    <property type="term" value="F:RNA endonuclease activity"/>
    <property type="evidence" value="ECO:0007669"/>
    <property type="project" value="TreeGrafter"/>
</dbReference>
<dbReference type="Pfam" id="PF01223">
    <property type="entry name" value="Endonuclease_NS"/>
    <property type="match status" value="1"/>
</dbReference>
<protein>
    <recommendedName>
        <fullName evidence="5">DNA/RNA non-specific endonuclease/pyrophosphatase/phosphodiesterase domain-containing protein</fullName>
    </recommendedName>
</protein>
<evidence type="ECO:0000259" key="5">
    <source>
        <dbReference type="Pfam" id="PF01223"/>
    </source>
</evidence>
<evidence type="ECO:0000256" key="1">
    <source>
        <dbReference type="ARBA" id="ARBA00010052"/>
    </source>
</evidence>
<reference evidence="6" key="2">
    <citation type="submission" date="2020-05" db="UniProtKB">
        <authorList>
            <consortium name="EnsemblMetazoa"/>
        </authorList>
    </citation>
    <scope>IDENTIFICATION</scope>
    <source>
        <strain evidence="6">IAEA</strain>
    </source>
</reference>
<dbReference type="InterPro" id="IPR044929">
    <property type="entry name" value="DNA/RNA_non-sp_Endonuclease_sf"/>
</dbReference>
<comment type="similarity">
    <text evidence="1">Belongs to the DNA/RNA non-specific endonuclease family.</text>
</comment>
<keyword evidence="4" id="KW-0732">Signal</keyword>
<dbReference type="InterPro" id="IPR001604">
    <property type="entry name" value="Endo_G_ENPP1-like_dom"/>
</dbReference>
<dbReference type="InterPro" id="IPR040255">
    <property type="entry name" value="Non-specific_endonuclease"/>
</dbReference>
<keyword evidence="3" id="KW-0255">Endonuclease</keyword>
<proteinExistence type="inferred from homology"/>
<reference evidence="7" key="1">
    <citation type="submission" date="2014-03" db="EMBL/GenBank/DDBJ databases">
        <authorList>
            <person name="Aksoy S."/>
            <person name="Warren W."/>
            <person name="Wilson R.K."/>
        </authorList>
    </citation>
    <scope>NUCLEOTIDE SEQUENCE [LARGE SCALE GENOMIC DNA]</scope>
    <source>
        <strain evidence="7">IAEA</strain>
    </source>
</reference>
<evidence type="ECO:0000256" key="4">
    <source>
        <dbReference type="SAM" id="SignalP"/>
    </source>
</evidence>
<dbReference type="GO" id="GO:0046872">
    <property type="term" value="F:metal ion binding"/>
    <property type="evidence" value="ECO:0007669"/>
    <property type="project" value="InterPro"/>
</dbReference>
<sequence>MSLLYGLLIFVLLRNSYVIGQCSINIPDDIKNLRAPIILVKAGDNEKLFRPENKTTIFPKETEIVLACTGKGNHLISYGQETTKMSCKDKEFKDDKQGNLKDMACASIPKAVVQKTKRRCMNNFFNIYEAGYKVNGKFYGSVYEICYNGKSQSHGYTHNNIYGRTLNDKFQGKQYKYSASNNPELGKNLDKFYKKRGQKKRFENITIDGKPYIHDQLYLIESHLTPDTSMITGAEKLSTFDYANIVPLFQNIYNGNMWTYESIAQDLAKERQTTFEEYTGGFYTLQVEKNGQKRSVGLDINNSRYPRYLVPKFIYKLIIDTTTKDGIVFVTLNDPYNKNPASENLCKDRCAEANINEPDFKNVEKGYTICCNYQEFRKKVRTLPADLEVNGLLKYEDEI</sequence>
<evidence type="ECO:0000256" key="2">
    <source>
        <dbReference type="ARBA" id="ARBA00022722"/>
    </source>
</evidence>
<dbReference type="STRING" id="37001.A0A1A9X2H7"/>
<dbReference type="Gene3D" id="3.40.570.10">
    <property type="entry name" value="Extracellular Endonuclease, subunit A"/>
    <property type="match status" value="1"/>
</dbReference>
<evidence type="ECO:0000256" key="3">
    <source>
        <dbReference type="ARBA" id="ARBA00022759"/>
    </source>
</evidence>
<feature type="domain" description="DNA/RNA non-specific endonuclease/pyrophosphatase/phosphodiesterase" evidence="5">
    <location>
        <begin position="128"/>
        <end position="374"/>
    </location>
</feature>